<dbReference type="InterPro" id="IPR012495">
    <property type="entry name" value="TadE-like_dom"/>
</dbReference>
<dbReference type="Pfam" id="PF07811">
    <property type="entry name" value="TadE"/>
    <property type="match status" value="1"/>
</dbReference>
<keyword evidence="1" id="KW-0472">Membrane</keyword>
<keyword evidence="1" id="KW-0812">Transmembrane</keyword>
<evidence type="ECO:0000259" key="2">
    <source>
        <dbReference type="Pfam" id="PF07811"/>
    </source>
</evidence>
<proteinExistence type="predicted"/>
<dbReference type="AlphaFoldDB" id="A0A7W7K4I3"/>
<keyword evidence="1" id="KW-1133">Transmembrane helix</keyword>
<accession>A0A7W7K4I3</accession>
<gene>
    <name evidence="3" type="ORF">HNP52_003578</name>
</gene>
<reference evidence="3 4" key="1">
    <citation type="submission" date="2020-08" db="EMBL/GenBank/DDBJ databases">
        <title>Functional genomics of gut bacteria from endangered species of beetles.</title>
        <authorList>
            <person name="Carlos-Shanley C."/>
        </authorList>
    </citation>
    <scope>NUCLEOTIDE SEQUENCE [LARGE SCALE GENOMIC DNA]</scope>
    <source>
        <strain evidence="3 4">S00224</strain>
    </source>
</reference>
<organism evidence="3 4">
    <name type="scientific">Sphingomonas kyeonggiensis</name>
    <dbReference type="NCBI Taxonomy" id="1268553"/>
    <lineage>
        <taxon>Bacteria</taxon>
        <taxon>Pseudomonadati</taxon>
        <taxon>Pseudomonadota</taxon>
        <taxon>Alphaproteobacteria</taxon>
        <taxon>Sphingomonadales</taxon>
        <taxon>Sphingomonadaceae</taxon>
        <taxon>Sphingomonas</taxon>
    </lineage>
</organism>
<feature type="domain" description="TadE-like" evidence="2">
    <location>
        <begin position="13"/>
        <end position="55"/>
    </location>
</feature>
<feature type="transmembrane region" description="Helical" evidence="1">
    <location>
        <begin position="12"/>
        <end position="34"/>
    </location>
</feature>
<evidence type="ECO:0000313" key="3">
    <source>
        <dbReference type="EMBL" id="MBB4840486.1"/>
    </source>
</evidence>
<protein>
    <submittedName>
        <fullName evidence="3">Flp pilus assembly protein TadG</fullName>
    </submittedName>
</protein>
<comment type="caution">
    <text evidence="3">The sequence shown here is derived from an EMBL/GenBank/DDBJ whole genome shotgun (WGS) entry which is preliminary data.</text>
</comment>
<dbReference type="EMBL" id="JACHLN010000003">
    <property type="protein sequence ID" value="MBB4840486.1"/>
    <property type="molecule type" value="Genomic_DNA"/>
</dbReference>
<sequence length="137" mass="14581">MNPVRRLLRATRGASAVEFALLAPVFLTLLFGIIEGSRMLWLRQTLDEVAFSTVRCMSVSSTCATLQQQQSYAVTRASQYGVAVTATNLTIQANVTCEGNAASNQVSITAPFRSPIAGLISAIPAEITAKACFPKLG</sequence>
<dbReference type="RefSeq" id="WP_184168945.1">
    <property type="nucleotide sequence ID" value="NZ_JACHLN010000003.1"/>
</dbReference>
<dbReference type="Proteomes" id="UP000575241">
    <property type="component" value="Unassembled WGS sequence"/>
</dbReference>
<evidence type="ECO:0000256" key="1">
    <source>
        <dbReference type="SAM" id="Phobius"/>
    </source>
</evidence>
<evidence type="ECO:0000313" key="4">
    <source>
        <dbReference type="Proteomes" id="UP000575241"/>
    </source>
</evidence>
<keyword evidence="4" id="KW-1185">Reference proteome</keyword>
<name>A0A7W7K4I3_9SPHN</name>